<dbReference type="Pfam" id="PF22266">
    <property type="entry name" value="DUF6953"/>
    <property type="match status" value="1"/>
</dbReference>
<dbReference type="OrthoDB" id="8454520at2"/>
<dbReference type="Proteomes" id="UP000291613">
    <property type="component" value="Unassembled WGS sequence"/>
</dbReference>
<protein>
    <submittedName>
        <fullName evidence="1">Uncharacterized protein</fullName>
    </submittedName>
</protein>
<dbReference type="InterPro" id="IPR054228">
    <property type="entry name" value="DUF6953"/>
</dbReference>
<dbReference type="AlphaFoldDB" id="A0A4Q9GNG4"/>
<comment type="caution">
    <text evidence="1">The sequence shown here is derived from an EMBL/GenBank/DDBJ whole genome shotgun (WGS) entry which is preliminary data.</text>
</comment>
<keyword evidence="2" id="KW-1185">Reference proteome</keyword>
<organism evidence="1 2">
    <name type="scientific">Hansschlegelia quercus</name>
    <dbReference type="NCBI Taxonomy" id="2528245"/>
    <lineage>
        <taxon>Bacteria</taxon>
        <taxon>Pseudomonadati</taxon>
        <taxon>Pseudomonadota</taxon>
        <taxon>Alphaproteobacteria</taxon>
        <taxon>Hyphomicrobiales</taxon>
        <taxon>Methylopilaceae</taxon>
        <taxon>Hansschlegelia</taxon>
    </lineage>
</organism>
<dbReference type="EMBL" id="SIUB01000001">
    <property type="protein sequence ID" value="TBN54715.1"/>
    <property type="molecule type" value="Genomic_DNA"/>
</dbReference>
<gene>
    <name evidence="1" type="ORF">EYR15_00665</name>
</gene>
<dbReference type="RefSeq" id="WP_131000967.1">
    <property type="nucleotide sequence ID" value="NZ_JBHSZR010000002.1"/>
</dbReference>
<evidence type="ECO:0000313" key="1">
    <source>
        <dbReference type="EMBL" id="TBN54715.1"/>
    </source>
</evidence>
<proteinExistence type="predicted"/>
<accession>A0A4Q9GNG4</accession>
<sequence length="85" mass="10016">MSEEEAARWMLGEYEEFGFLYQEGAASHLFNFQDERLAYFDQNSNLCIGKSVLAVFNRLTPDAVYERAGKFWRRRLDTDQPGRQQ</sequence>
<reference evidence="1 2" key="1">
    <citation type="submission" date="2019-02" db="EMBL/GenBank/DDBJ databases">
        <title>Hansschlegelia quercus sp. nov., a novel methylotrophic bacterium from buds of oak (Quercus robur L.).</title>
        <authorList>
            <person name="Agafonova N.V."/>
            <person name="Kaparullina E.N."/>
            <person name="Grouzdev D.S."/>
            <person name="Doronina N.V."/>
        </authorList>
    </citation>
    <scope>NUCLEOTIDE SEQUENCE [LARGE SCALE GENOMIC DNA]</scope>
    <source>
        <strain evidence="1 2">Dub</strain>
    </source>
</reference>
<evidence type="ECO:0000313" key="2">
    <source>
        <dbReference type="Proteomes" id="UP000291613"/>
    </source>
</evidence>
<name>A0A4Q9GNG4_9HYPH</name>